<dbReference type="PANTHER" id="PTHR10742:SF410">
    <property type="entry name" value="LYSINE-SPECIFIC HISTONE DEMETHYLASE 2"/>
    <property type="match status" value="1"/>
</dbReference>
<dbReference type="InterPro" id="IPR002937">
    <property type="entry name" value="Amino_oxidase"/>
</dbReference>
<feature type="domain" description="Amine oxidase" evidence="7">
    <location>
        <begin position="72"/>
        <end position="526"/>
    </location>
</feature>
<comment type="pathway">
    <text evidence="1">Plant hormone metabolism; auxin biosynthesis.</text>
</comment>
<evidence type="ECO:0000256" key="4">
    <source>
        <dbReference type="ARBA" id="ARBA00017871"/>
    </source>
</evidence>
<dbReference type="InterPro" id="IPR050281">
    <property type="entry name" value="Flavin_monoamine_oxidase"/>
</dbReference>
<dbReference type="Gene3D" id="3.50.50.60">
    <property type="entry name" value="FAD/NAD(P)-binding domain"/>
    <property type="match status" value="1"/>
</dbReference>
<keyword evidence="5" id="KW-0073">Auxin biosynthesis</keyword>
<evidence type="ECO:0000256" key="2">
    <source>
        <dbReference type="ARBA" id="ARBA00005833"/>
    </source>
</evidence>
<evidence type="ECO:0000313" key="9">
    <source>
        <dbReference type="Proteomes" id="UP001262754"/>
    </source>
</evidence>
<evidence type="ECO:0000256" key="3">
    <source>
        <dbReference type="ARBA" id="ARBA00012535"/>
    </source>
</evidence>
<protein>
    <recommendedName>
        <fullName evidence="4">Tryptophan 2-monooxygenase</fullName>
        <ecNumber evidence="3">1.13.12.3</ecNumber>
    </recommendedName>
</protein>
<evidence type="ECO:0000256" key="1">
    <source>
        <dbReference type="ARBA" id="ARBA00004814"/>
    </source>
</evidence>
<reference evidence="8 9" key="1">
    <citation type="submission" date="2023-07" db="EMBL/GenBank/DDBJ databases">
        <title>Sorghum-associated microbial communities from plants grown in Nebraska, USA.</title>
        <authorList>
            <person name="Schachtman D."/>
        </authorList>
    </citation>
    <scope>NUCLEOTIDE SEQUENCE [LARGE SCALE GENOMIC DNA]</scope>
    <source>
        <strain evidence="8 9">DS2154</strain>
    </source>
</reference>
<comment type="catalytic activity">
    <reaction evidence="6">
        <text>L-tryptophan + O2 = indole-3-acetamide + CO2 + H2O</text>
        <dbReference type="Rhea" id="RHEA:16165"/>
        <dbReference type="ChEBI" id="CHEBI:15377"/>
        <dbReference type="ChEBI" id="CHEBI:15379"/>
        <dbReference type="ChEBI" id="CHEBI:16031"/>
        <dbReference type="ChEBI" id="CHEBI:16526"/>
        <dbReference type="ChEBI" id="CHEBI:57912"/>
        <dbReference type="EC" id="1.13.12.3"/>
    </reaction>
</comment>
<sequence>MGDQSAAAPLSEAGGVLTRRRFFEGLAAFGGVSLAMAGMDALGFGFASAQTAPPKLEGDAKGTKVVVLGAGLAGLTAAYELTKAGYQVQVIEARSFAGGRCQTARKGFQHTDLVGNNQTCEFDEGLYINHGPWRIPYHHRSTLHYTKLFGVQLESFVNDNDAAYVYFEKGDGPLAGKPIRKGQIAADVRGYAAEMIAKAASKGQLDAPLTAADRDLFVAYMINEGRLSPTDLAYTGTEGRGFDVHPGAGVDPGPGKPSTPYSLSDVLHSNAWRVLSSVSGYEQQRTMLQPVGGMDQIAKGFEKRVGTLIRYSCVVDKIKQGPKGVVVTYTDKFGEQDTITADYCVCTIPLSVLKNIDADFSKPFKAAMSGVAYAPVNKIGLQMKTRFWEENHHIYGGHIYNDMPGIGTITLPSTGWQGQKGVLLGYYAFGGEAAKISAKPPAERAAFAVAAGQKIFPEYAENFENAFSFSWHLAPFNLGGWAEWGEEGRKAAYPVLCEPDGRIYLAGEHLTYLGGWQAGAIESAWQQIGKLHARVLTA</sequence>
<proteinExistence type="inferred from homology"/>
<dbReference type="EMBL" id="JAVDRL010000002">
    <property type="protein sequence ID" value="MDR6529764.1"/>
    <property type="molecule type" value="Genomic_DNA"/>
</dbReference>
<evidence type="ECO:0000256" key="5">
    <source>
        <dbReference type="ARBA" id="ARBA00023070"/>
    </source>
</evidence>
<evidence type="ECO:0000313" key="8">
    <source>
        <dbReference type="EMBL" id="MDR6529764.1"/>
    </source>
</evidence>
<gene>
    <name evidence="8" type="ORF">J2800_000488</name>
</gene>
<dbReference type="Gene3D" id="1.20.1440.240">
    <property type="match status" value="1"/>
</dbReference>
<keyword evidence="8" id="KW-0560">Oxidoreductase</keyword>
<dbReference type="InterPro" id="IPR006311">
    <property type="entry name" value="TAT_signal"/>
</dbReference>
<dbReference type="Gene3D" id="3.90.660.10">
    <property type="match status" value="1"/>
</dbReference>
<dbReference type="Pfam" id="PF01593">
    <property type="entry name" value="Amino_oxidase"/>
    <property type="match status" value="1"/>
</dbReference>
<dbReference type="SUPFAM" id="SSF51905">
    <property type="entry name" value="FAD/NAD(P)-binding domain"/>
    <property type="match status" value="1"/>
</dbReference>
<evidence type="ECO:0000256" key="6">
    <source>
        <dbReference type="ARBA" id="ARBA00047321"/>
    </source>
</evidence>
<comment type="similarity">
    <text evidence="2">Belongs to the tryptophan 2-monooxygenase family.</text>
</comment>
<keyword evidence="9" id="KW-1185">Reference proteome</keyword>
<organism evidence="8 9">
    <name type="scientific">Caulobacter rhizosphaerae</name>
    <dbReference type="NCBI Taxonomy" id="2010972"/>
    <lineage>
        <taxon>Bacteria</taxon>
        <taxon>Pseudomonadati</taxon>
        <taxon>Pseudomonadota</taxon>
        <taxon>Alphaproteobacteria</taxon>
        <taxon>Caulobacterales</taxon>
        <taxon>Caulobacteraceae</taxon>
        <taxon>Caulobacter</taxon>
    </lineage>
</organism>
<dbReference type="PROSITE" id="PS51318">
    <property type="entry name" value="TAT"/>
    <property type="match status" value="1"/>
</dbReference>
<comment type="caution">
    <text evidence="8">The sequence shown here is derived from an EMBL/GenBank/DDBJ whole genome shotgun (WGS) entry which is preliminary data.</text>
</comment>
<dbReference type="RefSeq" id="WP_310028953.1">
    <property type="nucleotide sequence ID" value="NZ_JAVDRL010000002.1"/>
</dbReference>
<dbReference type="Proteomes" id="UP001262754">
    <property type="component" value="Unassembled WGS sequence"/>
</dbReference>
<dbReference type="EC" id="1.13.12.3" evidence="3"/>
<dbReference type="GO" id="GO:0097621">
    <property type="term" value="F:monoamine oxidase activity"/>
    <property type="evidence" value="ECO:0007669"/>
    <property type="project" value="UniProtKB-EC"/>
</dbReference>
<dbReference type="InterPro" id="IPR036188">
    <property type="entry name" value="FAD/NAD-bd_sf"/>
</dbReference>
<accession>A0ABU1MUA0</accession>
<dbReference type="PANTHER" id="PTHR10742">
    <property type="entry name" value="FLAVIN MONOAMINE OXIDASE"/>
    <property type="match status" value="1"/>
</dbReference>
<evidence type="ECO:0000259" key="7">
    <source>
        <dbReference type="Pfam" id="PF01593"/>
    </source>
</evidence>
<dbReference type="SUPFAM" id="SSF54373">
    <property type="entry name" value="FAD-linked reductases, C-terminal domain"/>
    <property type="match status" value="1"/>
</dbReference>
<name>A0ABU1MUA0_9CAUL</name>